<dbReference type="PANTHER" id="PTHR30055:SF146">
    <property type="entry name" value="HTH-TYPE TRANSCRIPTIONAL DUAL REGULATOR CECR"/>
    <property type="match status" value="1"/>
</dbReference>
<evidence type="ECO:0000256" key="3">
    <source>
        <dbReference type="SAM" id="MobiDB-lite"/>
    </source>
</evidence>
<reference evidence="5 6" key="1">
    <citation type="submission" date="2023-08" db="EMBL/GenBank/DDBJ databases">
        <authorList>
            <person name="Girao M."/>
            <person name="Carvalho M.F."/>
        </authorList>
    </citation>
    <scope>NUCLEOTIDE SEQUENCE [LARGE SCALE GENOMIC DNA]</scope>
    <source>
        <strain evidence="5 6">CT-R113</strain>
    </source>
</reference>
<organism evidence="5 6">
    <name type="scientific">Nocardiopsis codii</name>
    <dbReference type="NCBI Taxonomy" id="3065942"/>
    <lineage>
        <taxon>Bacteria</taxon>
        <taxon>Bacillati</taxon>
        <taxon>Actinomycetota</taxon>
        <taxon>Actinomycetes</taxon>
        <taxon>Streptosporangiales</taxon>
        <taxon>Nocardiopsidaceae</taxon>
        <taxon>Nocardiopsis</taxon>
    </lineage>
</organism>
<keyword evidence="1 2" id="KW-0238">DNA-binding</keyword>
<evidence type="ECO:0000313" key="5">
    <source>
        <dbReference type="EMBL" id="MEE2038078.1"/>
    </source>
</evidence>
<dbReference type="InterPro" id="IPR001647">
    <property type="entry name" value="HTH_TetR"/>
</dbReference>
<dbReference type="InterPro" id="IPR039536">
    <property type="entry name" value="TetR_C_Proteobacteria"/>
</dbReference>
<feature type="compositionally biased region" description="Low complexity" evidence="3">
    <location>
        <begin position="1"/>
        <end position="11"/>
    </location>
</feature>
<evidence type="ECO:0000259" key="4">
    <source>
        <dbReference type="PROSITE" id="PS50977"/>
    </source>
</evidence>
<dbReference type="InterPro" id="IPR036271">
    <property type="entry name" value="Tet_transcr_reg_TetR-rel_C_sf"/>
</dbReference>
<dbReference type="PANTHER" id="PTHR30055">
    <property type="entry name" value="HTH-TYPE TRANSCRIPTIONAL REGULATOR RUTR"/>
    <property type="match status" value="1"/>
</dbReference>
<dbReference type="PROSITE" id="PS50977">
    <property type="entry name" value="HTH_TETR_2"/>
    <property type="match status" value="1"/>
</dbReference>
<dbReference type="Gene3D" id="1.10.357.10">
    <property type="entry name" value="Tetracycline Repressor, domain 2"/>
    <property type="match status" value="1"/>
</dbReference>
<evidence type="ECO:0000256" key="2">
    <source>
        <dbReference type="PROSITE-ProRule" id="PRU00335"/>
    </source>
</evidence>
<dbReference type="PRINTS" id="PR00455">
    <property type="entry name" value="HTHTETR"/>
</dbReference>
<feature type="region of interest" description="Disordered" evidence="3">
    <location>
        <begin position="1"/>
        <end position="31"/>
    </location>
</feature>
<gene>
    <name evidence="5" type="ORF">Q8791_12710</name>
</gene>
<feature type="DNA-binding region" description="H-T-H motif" evidence="2">
    <location>
        <begin position="52"/>
        <end position="71"/>
    </location>
</feature>
<dbReference type="InterPro" id="IPR050109">
    <property type="entry name" value="HTH-type_TetR-like_transc_reg"/>
</dbReference>
<evidence type="ECO:0000313" key="6">
    <source>
        <dbReference type="Proteomes" id="UP001356095"/>
    </source>
</evidence>
<dbReference type="SUPFAM" id="SSF48498">
    <property type="entry name" value="Tetracyclin repressor-like, C-terminal domain"/>
    <property type="match status" value="1"/>
</dbReference>
<sequence>MTTSTTGGPTTVADTQNPPGGTDGRGRSARKRRAVLDAAREVFLRGGYLGTNMDEIAALSGVSKQTVYKHFGSKEALFVEIVTSMTTGAGDTVHDRLPEPAEGDDLAEYLREYAYRQLTVVLTPDLMRLRRLVIGEVSRFPELARVLHEGGPARAMRAMAALFERLAGEGRLAVDDPETAASHFNWLVMAEPVNRAMLLGDGAIPSQEELRRHAEDGVRVFLAAYGRDTGRSPE</sequence>
<name>A0ABU7K754_9ACTN</name>
<dbReference type="EMBL" id="JAUZMY010000010">
    <property type="protein sequence ID" value="MEE2038078.1"/>
    <property type="molecule type" value="Genomic_DNA"/>
</dbReference>
<dbReference type="Pfam" id="PF14246">
    <property type="entry name" value="TetR_C_7"/>
    <property type="match status" value="1"/>
</dbReference>
<feature type="domain" description="HTH tetR-type" evidence="4">
    <location>
        <begin position="29"/>
        <end position="89"/>
    </location>
</feature>
<comment type="caution">
    <text evidence="5">The sequence shown here is derived from an EMBL/GenBank/DDBJ whole genome shotgun (WGS) entry which is preliminary data.</text>
</comment>
<proteinExistence type="predicted"/>
<accession>A0ABU7K754</accession>
<dbReference type="Pfam" id="PF00440">
    <property type="entry name" value="TetR_N"/>
    <property type="match status" value="1"/>
</dbReference>
<protein>
    <submittedName>
        <fullName evidence="5">TetR/AcrR family transcriptional regulator</fullName>
    </submittedName>
</protein>
<dbReference type="SUPFAM" id="SSF46689">
    <property type="entry name" value="Homeodomain-like"/>
    <property type="match status" value="1"/>
</dbReference>
<keyword evidence="6" id="KW-1185">Reference proteome</keyword>
<dbReference type="Proteomes" id="UP001356095">
    <property type="component" value="Unassembled WGS sequence"/>
</dbReference>
<dbReference type="RefSeq" id="WP_330091867.1">
    <property type="nucleotide sequence ID" value="NZ_JAUZMY010000010.1"/>
</dbReference>
<dbReference type="InterPro" id="IPR009057">
    <property type="entry name" value="Homeodomain-like_sf"/>
</dbReference>
<evidence type="ECO:0000256" key="1">
    <source>
        <dbReference type="ARBA" id="ARBA00023125"/>
    </source>
</evidence>